<feature type="non-terminal residue" evidence="16">
    <location>
        <position position="1"/>
    </location>
</feature>
<dbReference type="GO" id="GO:0046872">
    <property type="term" value="F:metal ion binding"/>
    <property type="evidence" value="ECO:0007669"/>
    <property type="project" value="UniProtKB-KW"/>
</dbReference>
<dbReference type="GO" id="GO:0016788">
    <property type="term" value="F:hydrolase activity, acting on ester bonds"/>
    <property type="evidence" value="ECO:0007669"/>
    <property type="project" value="InterPro"/>
</dbReference>
<feature type="domain" description="XPG-I" evidence="14">
    <location>
        <begin position="785"/>
        <end position="854"/>
    </location>
</feature>
<dbReference type="GO" id="GO:0005634">
    <property type="term" value="C:nucleus"/>
    <property type="evidence" value="ECO:0007669"/>
    <property type="project" value="UniProtKB-SubCell"/>
</dbReference>
<evidence type="ECO:0000256" key="11">
    <source>
        <dbReference type="ARBA" id="ARBA00023242"/>
    </source>
</evidence>
<evidence type="ECO:0000313" key="16">
    <source>
        <dbReference type="EMBL" id="CAH7670531.1"/>
    </source>
</evidence>
<dbReference type="PRINTS" id="PR00066">
    <property type="entry name" value="XRODRMPGMNTG"/>
</dbReference>
<evidence type="ECO:0008006" key="18">
    <source>
        <dbReference type="Google" id="ProtNLM"/>
    </source>
</evidence>
<keyword evidence="11" id="KW-0539">Nucleus</keyword>
<feature type="compositionally biased region" description="Polar residues" evidence="13">
    <location>
        <begin position="663"/>
        <end position="675"/>
    </location>
</feature>
<dbReference type="Proteomes" id="UP001153365">
    <property type="component" value="Unassembled WGS sequence"/>
</dbReference>
<evidence type="ECO:0000256" key="3">
    <source>
        <dbReference type="ARBA" id="ARBA00005283"/>
    </source>
</evidence>
<dbReference type="SMART" id="SM00279">
    <property type="entry name" value="HhH2"/>
    <property type="match status" value="1"/>
</dbReference>
<dbReference type="Gene3D" id="1.10.150.20">
    <property type="entry name" value="5' to 3' exonuclease, C-terminal subdomain"/>
    <property type="match status" value="1"/>
</dbReference>
<dbReference type="GO" id="GO:0004520">
    <property type="term" value="F:DNA endonuclease activity"/>
    <property type="evidence" value="ECO:0007669"/>
    <property type="project" value="TreeGrafter"/>
</dbReference>
<feature type="region of interest" description="Disordered" evidence="13">
    <location>
        <begin position="580"/>
        <end position="706"/>
    </location>
</feature>
<comment type="caution">
    <text evidence="16">The sequence shown here is derived from an EMBL/GenBank/DDBJ whole genome shotgun (WGS) entry which is preliminary data.</text>
</comment>
<feature type="compositionally biased region" description="Polar residues" evidence="13">
    <location>
        <begin position="427"/>
        <end position="438"/>
    </location>
</feature>
<dbReference type="InterPro" id="IPR029060">
    <property type="entry name" value="PIN-like_dom_sf"/>
</dbReference>
<feature type="domain" description="XPG N-terminal" evidence="15">
    <location>
        <begin position="1"/>
        <end position="94"/>
    </location>
</feature>
<organism evidence="16 17">
    <name type="scientific">Phakopsora pachyrhizi</name>
    <name type="common">Asian soybean rust disease fungus</name>
    <dbReference type="NCBI Taxonomy" id="170000"/>
    <lineage>
        <taxon>Eukaryota</taxon>
        <taxon>Fungi</taxon>
        <taxon>Dikarya</taxon>
        <taxon>Basidiomycota</taxon>
        <taxon>Pucciniomycotina</taxon>
        <taxon>Pucciniomycetes</taxon>
        <taxon>Pucciniales</taxon>
        <taxon>Phakopsoraceae</taxon>
        <taxon>Phakopsora</taxon>
    </lineage>
</organism>
<comment type="similarity">
    <text evidence="3">Belongs to the XPG/RAD2 endonuclease family. XPG subfamily.</text>
</comment>
<dbReference type="SUPFAM" id="SSF88723">
    <property type="entry name" value="PIN domain-like"/>
    <property type="match status" value="1"/>
</dbReference>
<keyword evidence="7" id="KW-0227">DNA damage</keyword>
<evidence type="ECO:0000256" key="4">
    <source>
        <dbReference type="ARBA" id="ARBA00022722"/>
    </source>
</evidence>
<feature type="region of interest" description="Disordered" evidence="13">
    <location>
        <begin position="321"/>
        <end position="389"/>
    </location>
</feature>
<dbReference type="InterPro" id="IPR006085">
    <property type="entry name" value="XPG_DNA_repair_N"/>
</dbReference>
<evidence type="ECO:0000256" key="2">
    <source>
        <dbReference type="ARBA" id="ARBA00004123"/>
    </source>
</evidence>
<evidence type="ECO:0000256" key="13">
    <source>
        <dbReference type="SAM" id="MobiDB-lite"/>
    </source>
</evidence>
<protein>
    <recommendedName>
        <fullName evidence="18">PIN domain-like protein</fullName>
    </recommendedName>
</protein>
<dbReference type="PANTHER" id="PTHR16171">
    <property type="entry name" value="DNA REPAIR PROTEIN COMPLEMENTING XP-G CELLS-RELATED"/>
    <property type="match status" value="1"/>
</dbReference>
<comment type="subcellular location">
    <subcellularLocation>
        <location evidence="2">Nucleus</location>
    </subcellularLocation>
</comment>
<dbReference type="Pfam" id="PF00867">
    <property type="entry name" value="XPG_I"/>
    <property type="match status" value="1"/>
</dbReference>
<evidence type="ECO:0000256" key="10">
    <source>
        <dbReference type="ARBA" id="ARBA00023204"/>
    </source>
</evidence>
<feature type="compositionally biased region" description="Polar residues" evidence="13">
    <location>
        <begin position="322"/>
        <end position="331"/>
    </location>
</feature>
<keyword evidence="5" id="KW-0479">Metal-binding</keyword>
<name>A0AAV0ANI8_PHAPC</name>
<dbReference type="EMBL" id="CALTRL010001006">
    <property type="protein sequence ID" value="CAH7670531.1"/>
    <property type="molecule type" value="Genomic_DNA"/>
</dbReference>
<feature type="region of interest" description="Disordered" evidence="13">
    <location>
        <begin position="402"/>
        <end position="447"/>
    </location>
</feature>
<dbReference type="PANTHER" id="PTHR16171:SF7">
    <property type="entry name" value="DNA REPAIR PROTEIN RAD2"/>
    <property type="match status" value="1"/>
</dbReference>
<keyword evidence="10" id="KW-0234">DNA repair</keyword>
<reference evidence="16" key="1">
    <citation type="submission" date="2022-06" db="EMBL/GenBank/DDBJ databases">
        <authorList>
            <consortium name="SYNGENTA / RWTH Aachen University"/>
        </authorList>
    </citation>
    <scope>NUCLEOTIDE SEQUENCE</scope>
</reference>
<sequence length="1032" mass="115996">GLWTLISPVARPINLETMGNKKLAIDSSIWLYQFQNAIRDREGKGLANSHILGFVRRISKLLYYGVKPVFVFDGGAPQLKKQTINERRARRRGGQESLAKTAEKLLAAQLRQAAVMEAQSRKYRTEDTGEIIGRDAVYFDQTVALDFQKKNGVKRTLSDPQIESPAPSPSKKPKHVPKDQYQLPPMEDLKAPIDDGVDHRLATEQELNQFIHEFKPEDLDINSPQFQSLSTELKYEIIGDLRLKSRQPNRSRVEAMRRTNDHEFSQVQILNLKQRNELTQKLLTVTDMVAKANLTIPVKIAAQRNKEYVLVKGQEGWILGIENNSGDSANNPVRVDSGSEEEEEDDEIFEEVDVESQYRKSRSTTNSLKPDQMKFGSSLNPTKANRSEQQRNFRDAIRYHYGSRSLNPDTPDEHQNKKNGPFGLSVQDDQNLVESSPDPSKHLTIEPKDKVNSSLLIQSEELGEVEIYSSKIARAVAEHKSPGLGTFNYEEIFENKMDLEVDEDFLVGTDFEGPEDQVILPEKVSQASALENKNIQGSKTQSINTLITDSIPPGPSGDRISSTAHQEIIEETERYVAGPMMESVPEQSSSGVTLAQDKKDTEPVTDSSGMEAFQDPTPTTDFQEVIAISASGFAESTPKDNSAHSPNSVVKVANLEDRDSQKSPKGTQKSASRSGSPEVFIPWSRSPTPRARPPQEPSVIQVSEDEEDLRRAVEAEEDELVTNLVQESSGWDKFLSGLKDQDKLEKMRNEADIEVDQLKQQRAKDRRQVDDVNIQMTRDIQALLKLFGIPFVVSPMEAEAQCAELMKIGLVDGIITDDSDVFLFGGTRVYKNMFNQNKFVECYLMVDLEKELGLGQDKLIQLAYLLGSDYANGLNGVGPVTAMEILNEFDRVDQNDKLGGLINFKNWWKKVQIGKETEEDLGTSFRRKFVSNHKTIWLDDDWPIPAVAEAYYNPTVDSSKQKFTWGLPDLDGLRDFLQDHLTWSSSKTDELILPLIKRQTQRISGTAQTQGILDNFFDYSIGNGTSHAPPPR</sequence>
<dbReference type="PROSITE" id="PS00841">
    <property type="entry name" value="XPG_1"/>
    <property type="match status" value="1"/>
</dbReference>
<evidence type="ECO:0000256" key="9">
    <source>
        <dbReference type="ARBA" id="ARBA00022842"/>
    </source>
</evidence>
<dbReference type="GO" id="GO:0006289">
    <property type="term" value="P:nucleotide-excision repair"/>
    <property type="evidence" value="ECO:0007669"/>
    <property type="project" value="InterPro"/>
</dbReference>
<feature type="compositionally biased region" description="Polar residues" evidence="13">
    <location>
        <begin position="363"/>
        <end position="384"/>
    </location>
</feature>
<feature type="region of interest" description="Disordered" evidence="13">
    <location>
        <begin position="154"/>
        <end position="185"/>
    </location>
</feature>
<comment type="cofactor">
    <cofactor evidence="1">
        <name>Mg(2+)</name>
        <dbReference type="ChEBI" id="CHEBI:18420"/>
    </cofactor>
</comment>
<evidence type="ECO:0000256" key="12">
    <source>
        <dbReference type="ARBA" id="ARBA00053135"/>
    </source>
</evidence>
<evidence type="ECO:0000259" key="15">
    <source>
        <dbReference type="SMART" id="SM00485"/>
    </source>
</evidence>
<gene>
    <name evidence="16" type="ORF">PPACK8108_LOCUS5255</name>
</gene>
<dbReference type="CDD" id="cd09904">
    <property type="entry name" value="H3TH_XPG"/>
    <property type="match status" value="1"/>
</dbReference>
<proteinExistence type="inferred from homology"/>
<evidence type="ECO:0000256" key="6">
    <source>
        <dbReference type="ARBA" id="ARBA00022759"/>
    </source>
</evidence>
<dbReference type="InterPro" id="IPR008918">
    <property type="entry name" value="HhH2"/>
</dbReference>
<keyword evidence="9" id="KW-0460">Magnesium</keyword>
<accession>A0AAV0ANI8</accession>
<dbReference type="InterPro" id="IPR001044">
    <property type="entry name" value="XPG/Rad2_eukaryotes"/>
</dbReference>
<comment type="function">
    <text evidence="12">Single-stranded DNA endonuclease involved in excision repair of DNA damaged with UV light, bulky adducts, or cross-linking agents. Essential for the incision step of excision-repair.</text>
</comment>
<evidence type="ECO:0000256" key="8">
    <source>
        <dbReference type="ARBA" id="ARBA00022801"/>
    </source>
</evidence>
<evidence type="ECO:0000256" key="1">
    <source>
        <dbReference type="ARBA" id="ARBA00001946"/>
    </source>
</evidence>
<keyword evidence="17" id="KW-1185">Reference proteome</keyword>
<dbReference type="GO" id="GO:0003697">
    <property type="term" value="F:single-stranded DNA binding"/>
    <property type="evidence" value="ECO:0007669"/>
    <property type="project" value="InterPro"/>
</dbReference>
<evidence type="ECO:0000259" key="14">
    <source>
        <dbReference type="SMART" id="SM00484"/>
    </source>
</evidence>
<dbReference type="CDD" id="cd09868">
    <property type="entry name" value="PIN_XPG_RAD2"/>
    <property type="match status" value="2"/>
</dbReference>
<dbReference type="SMART" id="SM00484">
    <property type="entry name" value="XPGI"/>
    <property type="match status" value="1"/>
</dbReference>
<dbReference type="InterPro" id="IPR036279">
    <property type="entry name" value="5-3_exonuclease_C_sf"/>
</dbReference>
<dbReference type="InterPro" id="IPR019974">
    <property type="entry name" value="XPG_CS"/>
</dbReference>
<dbReference type="Pfam" id="PF00752">
    <property type="entry name" value="XPG_N"/>
    <property type="match status" value="1"/>
</dbReference>
<evidence type="ECO:0000256" key="5">
    <source>
        <dbReference type="ARBA" id="ARBA00022723"/>
    </source>
</evidence>
<evidence type="ECO:0000256" key="7">
    <source>
        <dbReference type="ARBA" id="ARBA00022763"/>
    </source>
</evidence>
<dbReference type="InterPro" id="IPR006084">
    <property type="entry name" value="XPG/Rad2"/>
</dbReference>
<dbReference type="PRINTS" id="PR00853">
    <property type="entry name" value="XPGRADSUPER"/>
</dbReference>
<evidence type="ECO:0000313" key="17">
    <source>
        <dbReference type="Proteomes" id="UP001153365"/>
    </source>
</evidence>
<dbReference type="Gene3D" id="3.40.50.1010">
    <property type="entry name" value="5'-nuclease"/>
    <property type="match status" value="2"/>
</dbReference>
<dbReference type="AlphaFoldDB" id="A0AAV0ANI8"/>
<keyword evidence="4" id="KW-0540">Nuclease</keyword>
<keyword evidence="6" id="KW-0255">Endonuclease</keyword>
<feature type="compositionally biased region" description="Acidic residues" evidence="13">
    <location>
        <begin position="338"/>
        <end position="354"/>
    </location>
</feature>
<dbReference type="SUPFAM" id="SSF47807">
    <property type="entry name" value="5' to 3' exonuclease, C-terminal subdomain"/>
    <property type="match status" value="1"/>
</dbReference>
<dbReference type="InterPro" id="IPR006086">
    <property type="entry name" value="XPG-I_dom"/>
</dbReference>
<dbReference type="FunFam" id="3.40.50.1010:FF:000025">
    <property type="entry name" value="DNA repair protein RAD2"/>
    <property type="match status" value="1"/>
</dbReference>
<dbReference type="SMART" id="SM00485">
    <property type="entry name" value="XPGN"/>
    <property type="match status" value="1"/>
</dbReference>
<keyword evidence="8" id="KW-0378">Hydrolase</keyword>